<sequence>MRHGILLLALLAGACSNWTSYAAFDDTSPDTLRGQCERAAYDDPAVKEELAKAAGVVGTSQDQWVLPVKKIKEAAVQRCMLKRGGPMKGGGVELPIR</sequence>
<dbReference type="PROSITE" id="PS51257">
    <property type="entry name" value="PROKAR_LIPOPROTEIN"/>
    <property type="match status" value="1"/>
</dbReference>
<accession>A0A5M6IVV1</accession>
<organism evidence="2 3">
    <name type="scientific">Rhodovastum atsumiense</name>
    <dbReference type="NCBI Taxonomy" id="504468"/>
    <lineage>
        <taxon>Bacteria</taxon>
        <taxon>Pseudomonadati</taxon>
        <taxon>Pseudomonadota</taxon>
        <taxon>Alphaproteobacteria</taxon>
        <taxon>Acetobacterales</taxon>
        <taxon>Acetobacteraceae</taxon>
        <taxon>Rhodovastum</taxon>
    </lineage>
</organism>
<name>A0A5M6IVV1_9PROT</name>
<feature type="signal peptide" evidence="1">
    <location>
        <begin position="1"/>
        <end position="22"/>
    </location>
</feature>
<feature type="chain" id="PRO_5024462054" description="Lipoprotein" evidence="1">
    <location>
        <begin position="23"/>
        <end position="97"/>
    </location>
</feature>
<reference evidence="2 3" key="1">
    <citation type="submission" date="2019-09" db="EMBL/GenBank/DDBJ databases">
        <title>Genome sequence of Rhodovastum atsumiense, a diverse member of the Acetobacteraceae family of non-sulfur purple photosynthetic bacteria.</title>
        <authorList>
            <person name="Meyer T."/>
            <person name="Kyndt J."/>
        </authorList>
    </citation>
    <scope>NUCLEOTIDE SEQUENCE [LARGE SCALE GENOMIC DNA]</scope>
    <source>
        <strain evidence="2 3">DSM 21279</strain>
    </source>
</reference>
<dbReference type="RefSeq" id="WP_150040511.1">
    <property type="nucleotide sequence ID" value="NZ_OW485601.1"/>
</dbReference>
<dbReference type="EMBL" id="VWPK01000012">
    <property type="protein sequence ID" value="KAA5612412.1"/>
    <property type="molecule type" value="Genomic_DNA"/>
</dbReference>
<evidence type="ECO:0000256" key="1">
    <source>
        <dbReference type="SAM" id="SignalP"/>
    </source>
</evidence>
<dbReference type="Proteomes" id="UP000325255">
    <property type="component" value="Unassembled WGS sequence"/>
</dbReference>
<protein>
    <recommendedName>
        <fullName evidence="4">Lipoprotein</fullName>
    </recommendedName>
</protein>
<proteinExistence type="predicted"/>
<comment type="caution">
    <text evidence="2">The sequence shown here is derived from an EMBL/GenBank/DDBJ whole genome shotgun (WGS) entry which is preliminary data.</text>
</comment>
<keyword evidence="1" id="KW-0732">Signal</keyword>
<evidence type="ECO:0000313" key="3">
    <source>
        <dbReference type="Proteomes" id="UP000325255"/>
    </source>
</evidence>
<evidence type="ECO:0000313" key="2">
    <source>
        <dbReference type="EMBL" id="KAA5612412.1"/>
    </source>
</evidence>
<dbReference type="AlphaFoldDB" id="A0A5M6IVV1"/>
<evidence type="ECO:0008006" key="4">
    <source>
        <dbReference type="Google" id="ProtNLM"/>
    </source>
</evidence>
<keyword evidence="3" id="KW-1185">Reference proteome</keyword>
<gene>
    <name evidence="2" type="ORF">F1189_09550</name>
</gene>